<sequence>MKENFLEDYLKFQQTAMLKEFAGLSEDDLKQINLLKSGAAKIYQNIVESRQIGADYLYAAFTYFSVYLSSELRETQYLVLKVSYFFYAHYKAMAQLSGSHAKQKEICDLLRYIAKPILEQDQDQQLVEESELLLQLYLSFMLNQADFDKDVYRAWGKYIESRNFKEKKVLKHLRALSIILKRLTQKKIVHRQRKKKKHTKDWPSKKQLISYRRKKKGQQVLVDYPAEIIATQETVLDEEGDLDVLDSSITIHTTDLSTARFNQVLDQHVEHLLRHRQRRLQPFVTNAHYMSEDVIRHLVYILNLELNNGHSNEAAIAAACLLSLTTGLSPVALLDYSQLIEEGVLIKNKNSKKPEYRLRLHLDITKQKIEILKQHQLNHTVSHDLHLSSSWFDYLNLRVNREVITVHHVNRYLKKWSSKQQIGSITVEKLQAQLYFHVFHRTFNEYIAHVLSGKDSHHDLPSSFYNGVAQHLINEHYLIYLKTLTTPDIAAEMQDVQQQFKTYALSEDARFGSQLALNPRFVTDFFVQLKQFCDEKIQLHQHVIERVNAYSAWMWHVSLLCLTRRPIANLLGQLSDYDLKLKLLYVNDKKNSNSRKDGRFIPLPKFFIQAFNRYINFLQSVVDNYADLLKFVFSKSILLEDLFGQVIVYPKELPVTAQEWASKKIKICSLDRSWVNRYLSHCFYNNWHRHFDMNMLVEKGVTFNVIQALYGHDQRDQELFYRYSSASVHQYMVQVTHGIDDMIKALNIEHLS</sequence>
<dbReference type="AlphaFoldDB" id="A0AA42GF78"/>
<evidence type="ECO:0000313" key="3">
    <source>
        <dbReference type="Proteomes" id="UP001160116"/>
    </source>
</evidence>
<name>A0AA42GF78_ACIJO</name>
<proteinExistence type="predicted"/>
<dbReference type="EMBL" id="JAOECG010000024">
    <property type="protein sequence ID" value="MDG9788141.1"/>
    <property type="molecule type" value="Genomic_DNA"/>
</dbReference>
<evidence type="ECO:0000313" key="1">
    <source>
        <dbReference type="EMBL" id="MDG9788141.1"/>
    </source>
</evidence>
<dbReference type="InterPro" id="IPR011010">
    <property type="entry name" value="DNA_brk_join_enz"/>
</dbReference>
<dbReference type="RefSeq" id="WP_034616934.1">
    <property type="nucleotide sequence ID" value="NZ_CANMLB010000027.1"/>
</dbReference>
<dbReference type="GO" id="GO:0003677">
    <property type="term" value="F:DNA binding"/>
    <property type="evidence" value="ECO:0007669"/>
    <property type="project" value="InterPro"/>
</dbReference>
<dbReference type="SUPFAM" id="SSF56349">
    <property type="entry name" value="DNA breaking-rejoining enzymes"/>
    <property type="match status" value="1"/>
</dbReference>
<comment type="caution">
    <text evidence="2">The sequence shown here is derived from an EMBL/GenBank/DDBJ whole genome shotgun (WGS) entry which is preliminary data.</text>
</comment>
<protein>
    <submittedName>
        <fullName evidence="2">Uncharacterized protein</fullName>
    </submittedName>
</protein>
<dbReference type="Proteomes" id="UP001160116">
    <property type="component" value="Unassembled WGS sequence"/>
</dbReference>
<dbReference type="EMBL" id="JAOCCL010000037">
    <property type="protein sequence ID" value="MDH0827362.1"/>
    <property type="molecule type" value="Genomic_DNA"/>
</dbReference>
<dbReference type="Proteomes" id="UP001157887">
    <property type="component" value="Unassembled WGS sequence"/>
</dbReference>
<accession>A0AA42GF78</accession>
<organism evidence="2 3">
    <name type="scientific">Acinetobacter johnsonii</name>
    <dbReference type="NCBI Taxonomy" id="40214"/>
    <lineage>
        <taxon>Bacteria</taxon>
        <taxon>Pseudomonadati</taxon>
        <taxon>Pseudomonadota</taxon>
        <taxon>Gammaproteobacteria</taxon>
        <taxon>Moraxellales</taxon>
        <taxon>Moraxellaceae</taxon>
        <taxon>Acinetobacter</taxon>
    </lineage>
</organism>
<reference evidence="2" key="1">
    <citation type="submission" date="2022-09" db="EMBL/GenBank/DDBJ databases">
        <title>Intensive care unit water sources are persistently colonized with multi-drug resistant bacteria and are the site of extensive horizontal gene transfer of antibiotic resistance genes.</title>
        <authorList>
            <person name="Diorio-Toth L."/>
        </authorList>
    </citation>
    <scope>NUCLEOTIDE SEQUENCE</scope>
    <source>
        <strain evidence="2">GD03885</strain>
        <strain evidence="1">GD04065</strain>
    </source>
</reference>
<evidence type="ECO:0000313" key="2">
    <source>
        <dbReference type="EMBL" id="MDH0827362.1"/>
    </source>
</evidence>
<gene>
    <name evidence="2" type="ORF">N5C97_12850</name>
    <name evidence="1" type="ORF">N7566_14360</name>
</gene>